<evidence type="ECO:0000256" key="3">
    <source>
        <dbReference type="SAM" id="MobiDB-lite"/>
    </source>
</evidence>
<keyword evidence="2" id="KW-0129">CBS domain</keyword>
<dbReference type="InterPro" id="IPR046342">
    <property type="entry name" value="CBS_dom_sf"/>
</dbReference>
<dbReference type="EMBL" id="JAKELL010000154">
    <property type="protein sequence ID" value="KAH8979851.1"/>
    <property type="molecule type" value="Genomic_DNA"/>
</dbReference>
<dbReference type="InterPro" id="IPR050511">
    <property type="entry name" value="AMPK_gamma/SDS23_families"/>
</dbReference>
<dbReference type="Proteomes" id="UP001201163">
    <property type="component" value="Unassembled WGS sequence"/>
</dbReference>
<dbReference type="PANTHER" id="PTHR13780">
    <property type="entry name" value="AMP-ACTIVATED PROTEIN KINASE, GAMMA REGULATORY SUBUNIT"/>
    <property type="match status" value="1"/>
</dbReference>
<name>A0AAD4L4F5_9AGAM</name>
<dbReference type="GO" id="GO:0004865">
    <property type="term" value="F:protein serine/threonine phosphatase inhibitor activity"/>
    <property type="evidence" value="ECO:0007669"/>
    <property type="project" value="TreeGrafter"/>
</dbReference>
<gene>
    <name evidence="4" type="ORF">EDB92DRAFT_2118603</name>
</gene>
<evidence type="ECO:0000256" key="1">
    <source>
        <dbReference type="ARBA" id="ARBA00022737"/>
    </source>
</evidence>
<proteinExistence type="predicted"/>
<comment type="caution">
    <text evidence="4">The sequence shown here is derived from an EMBL/GenBank/DDBJ whole genome shotgun (WGS) entry which is preliminary data.</text>
</comment>
<accession>A0AAD4L4F5</accession>
<keyword evidence="5" id="KW-1185">Reference proteome</keyword>
<reference evidence="4" key="1">
    <citation type="submission" date="2022-01" db="EMBL/GenBank/DDBJ databases">
        <title>Comparative genomics reveals a dynamic genome evolution in the ectomycorrhizal milk-cap (Lactarius) mushrooms.</title>
        <authorList>
            <consortium name="DOE Joint Genome Institute"/>
            <person name="Lebreton A."/>
            <person name="Tang N."/>
            <person name="Kuo A."/>
            <person name="LaButti K."/>
            <person name="Drula E."/>
            <person name="Barry K."/>
            <person name="Clum A."/>
            <person name="Lipzen A."/>
            <person name="Mousain D."/>
            <person name="Ng V."/>
            <person name="Wang R."/>
            <person name="Wang X."/>
            <person name="Dai Y."/>
            <person name="Henrissat B."/>
            <person name="Grigoriev I.V."/>
            <person name="Guerin-Laguette A."/>
            <person name="Yu F."/>
            <person name="Martin F.M."/>
        </authorList>
    </citation>
    <scope>NUCLEOTIDE SEQUENCE</scope>
    <source>
        <strain evidence="4">QP</strain>
    </source>
</reference>
<dbReference type="SUPFAM" id="SSF54631">
    <property type="entry name" value="CBS-domain pair"/>
    <property type="match status" value="1"/>
</dbReference>
<keyword evidence="1" id="KW-0677">Repeat</keyword>
<organism evidence="4 5">
    <name type="scientific">Lactarius akahatsu</name>
    <dbReference type="NCBI Taxonomy" id="416441"/>
    <lineage>
        <taxon>Eukaryota</taxon>
        <taxon>Fungi</taxon>
        <taxon>Dikarya</taxon>
        <taxon>Basidiomycota</taxon>
        <taxon>Agaricomycotina</taxon>
        <taxon>Agaricomycetes</taxon>
        <taxon>Russulales</taxon>
        <taxon>Russulaceae</taxon>
        <taxon>Lactarius</taxon>
    </lineage>
</organism>
<feature type="region of interest" description="Disordered" evidence="3">
    <location>
        <begin position="131"/>
        <end position="155"/>
    </location>
</feature>
<evidence type="ECO:0000256" key="2">
    <source>
        <dbReference type="ARBA" id="ARBA00023122"/>
    </source>
</evidence>
<evidence type="ECO:0000313" key="5">
    <source>
        <dbReference type="Proteomes" id="UP001201163"/>
    </source>
</evidence>
<protein>
    <recommendedName>
        <fullName evidence="6">CBS domain-containing protein</fullName>
    </recommendedName>
</protein>
<evidence type="ECO:0008006" key="6">
    <source>
        <dbReference type="Google" id="ProtNLM"/>
    </source>
</evidence>
<evidence type="ECO:0000313" key="4">
    <source>
        <dbReference type="EMBL" id="KAH8979851.1"/>
    </source>
</evidence>
<sequence>MVKSPTFYARQGLSSCKFSSQRPQSSIRFVATSNTECEEWVRVWENTTAQVEGPVVAVDREIAVEDACDLLLFKGTSCLAIKSADADGHYSGLFDVHTPLPAASTHELTGVLQFADVNAFLTFAATRHTYTPEHLQPQPARRSDPRSCKGRSRPGATREQYVCVASSTFRSNDSAFQDLSEKNPLVELAHDSSVIALLAVLSSGAHRVLVKSPAGSSASHLGVISDPRLFVFFSAFARSSGAAMPPLPEIQLLALCLGTPSLPSLNLHFEVVAVHSRKSVLDAMRMMSDLGVDSVAILEEERCLFIRSYHKSSSDQDAPRLDRWGYRYPVYSVFPSSTLAYTIQKVLATNSHRLFLTSESNGSASPSAGLRGNLSGIVSIGDSKHIHYYSLGLACWRVALTVFSLFARIANIPDVDPARMQRPRRASSGVFVEHVRSSSTGGLRRTSVPRAA</sequence>
<dbReference type="GO" id="GO:0042149">
    <property type="term" value="P:cellular response to glucose starvation"/>
    <property type="evidence" value="ECO:0007669"/>
    <property type="project" value="TreeGrafter"/>
</dbReference>
<dbReference type="AlphaFoldDB" id="A0AAD4L4F5"/>
<dbReference type="PANTHER" id="PTHR13780:SF36">
    <property type="entry name" value="CBS DOMAIN-CONTAINING PROTEIN"/>
    <property type="match status" value="1"/>
</dbReference>